<evidence type="ECO:0000313" key="1">
    <source>
        <dbReference type="EMBL" id="SFS21634.1"/>
    </source>
</evidence>
<name>A0A1I6N149_9RHOB</name>
<dbReference type="AlphaFoldDB" id="A0A1I6N149"/>
<gene>
    <name evidence="1" type="ORF">SAMN05444714_2894</name>
</gene>
<organism evidence="1 2">
    <name type="scientific">Yoonia litorea</name>
    <dbReference type="NCBI Taxonomy" id="1123755"/>
    <lineage>
        <taxon>Bacteria</taxon>
        <taxon>Pseudomonadati</taxon>
        <taxon>Pseudomonadota</taxon>
        <taxon>Alphaproteobacteria</taxon>
        <taxon>Rhodobacterales</taxon>
        <taxon>Paracoccaceae</taxon>
        <taxon>Yoonia</taxon>
    </lineage>
</organism>
<protein>
    <submittedName>
        <fullName evidence="1">Uncharacterized protein</fullName>
    </submittedName>
</protein>
<dbReference type="STRING" id="1123755.SAMN05444714_2894"/>
<proteinExistence type="predicted"/>
<accession>A0A1I6N149</accession>
<keyword evidence="2" id="KW-1185">Reference proteome</keyword>
<evidence type="ECO:0000313" key="2">
    <source>
        <dbReference type="Proteomes" id="UP000198926"/>
    </source>
</evidence>
<dbReference type="EMBL" id="FOZM01000003">
    <property type="protein sequence ID" value="SFS21634.1"/>
    <property type="molecule type" value="Genomic_DNA"/>
</dbReference>
<dbReference type="Proteomes" id="UP000198926">
    <property type="component" value="Unassembled WGS sequence"/>
</dbReference>
<reference evidence="1 2" key="1">
    <citation type="submission" date="2016-10" db="EMBL/GenBank/DDBJ databases">
        <authorList>
            <person name="de Groot N.N."/>
        </authorList>
    </citation>
    <scope>NUCLEOTIDE SEQUENCE [LARGE SCALE GENOMIC DNA]</scope>
    <source>
        <strain evidence="1 2">DSM 29433</strain>
    </source>
</reference>
<sequence>MRLFKRLQDCIVAHMMNCAHITSSALSGLLLRDILLLSSL</sequence>